<keyword evidence="1" id="KW-0233">DNA recombination</keyword>
<dbReference type="GO" id="GO:0006310">
    <property type="term" value="P:DNA recombination"/>
    <property type="evidence" value="ECO:0007669"/>
    <property type="project" value="UniProtKB-KW"/>
</dbReference>
<dbReference type="InterPro" id="IPR011010">
    <property type="entry name" value="DNA_brk_join_enz"/>
</dbReference>
<dbReference type="InterPro" id="IPR013762">
    <property type="entry name" value="Integrase-like_cat_sf"/>
</dbReference>
<dbReference type="PANTHER" id="PTHR34605">
    <property type="entry name" value="PHAGE_INTEGRASE DOMAIN-CONTAINING PROTEIN"/>
    <property type="match status" value="1"/>
</dbReference>
<name>A0A6J8AZN5_MYTCO</name>
<dbReference type="AlphaFoldDB" id="A0A6J8AZN5"/>
<dbReference type="OrthoDB" id="6070935at2759"/>
<keyword evidence="3" id="KW-1185">Reference proteome</keyword>
<dbReference type="GO" id="GO:0003677">
    <property type="term" value="F:DNA binding"/>
    <property type="evidence" value="ECO:0007669"/>
    <property type="project" value="InterPro"/>
</dbReference>
<evidence type="ECO:0000313" key="2">
    <source>
        <dbReference type="EMBL" id="CAC5376963.1"/>
    </source>
</evidence>
<reference evidence="2 3" key="1">
    <citation type="submission" date="2020-06" db="EMBL/GenBank/DDBJ databases">
        <authorList>
            <person name="Li R."/>
            <person name="Bekaert M."/>
        </authorList>
    </citation>
    <scope>NUCLEOTIDE SEQUENCE [LARGE SCALE GENOMIC DNA]</scope>
    <source>
        <strain evidence="3">wild</strain>
    </source>
</reference>
<dbReference type="EMBL" id="CACVKT020002233">
    <property type="protein sequence ID" value="CAC5376963.1"/>
    <property type="molecule type" value="Genomic_DNA"/>
</dbReference>
<dbReference type="Gene3D" id="1.10.443.10">
    <property type="entry name" value="Intergrase catalytic core"/>
    <property type="match status" value="1"/>
</dbReference>
<dbReference type="PANTHER" id="PTHR34605:SF3">
    <property type="entry name" value="P CELL-TYPE AGGLUTINATION PROTEIN MAP4-LIKE-RELATED"/>
    <property type="match status" value="1"/>
</dbReference>
<dbReference type="GO" id="GO:0015074">
    <property type="term" value="P:DNA integration"/>
    <property type="evidence" value="ECO:0007669"/>
    <property type="project" value="InterPro"/>
</dbReference>
<accession>A0A6J8AZN5</accession>
<evidence type="ECO:0000313" key="3">
    <source>
        <dbReference type="Proteomes" id="UP000507470"/>
    </source>
</evidence>
<gene>
    <name evidence="2" type="ORF">MCOR_13427</name>
</gene>
<organism evidence="2 3">
    <name type="scientific">Mytilus coruscus</name>
    <name type="common">Sea mussel</name>
    <dbReference type="NCBI Taxonomy" id="42192"/>
    <lineage>
        <taxon>Eukaryota</taxon>
        <taxon>Metazoa</taxon>
        <taxon>Spiralia</taxon>
        <taxon>Lophotrochozoa</taxon>
        <taxon>Mollusca</taxon>
        <taxon>Bivalvia</taxon>
        <taxon>Autobranchia</taxon>
        <taxon>Pteriomorphia</taxon>
        <taxon>Mytilida</taxon>
        <taxon>Mytiloidea</taxon>
        <taxon>Mytilidae</taxon>
        <taxon>Mytilinae</taxon>
        <taxon>Mytilus</taxon>
    </lineage>
</organism>
<sequence length="307" mass="35272">MSGIQCSVNCLPIITEDHLIYFATLCKNSKKLQHDTNKMYIAGIRYHYLRAGDNDPTTGTERLPYIMWGIKKSQHNVSRNRLPITSDVLKRLCNLLSTGVFSPFIDLMLQCAFLTAFFGFLRCGEFTCKTKDDCLNCVIIDDVEISLLHDQFVLKLRTSKTDPFRVGVNENDIFGPVHIMNKYLKYCLQMGALANFPLLVESEFDLSRPLSRETFINYVRQLLIRLGYNESKFCGHSFRIGAATSAAATGVEDHIIQTLGRWSSDCYIRYIKTDKRVISKAQEKMCHFEKYCIVDVTNIVYFYFCIC</sequence>
<evidence type="ECO:0008006" key="4">
    <source>
        <dbReference type="Google" id="ProtNLM"/>
    </source>
</evidence>
<evidence type="ECO:0000256" key="1">
    <source>
        <dbReference type="ARBA" id="ARBA00023172"/>
    </source>
</evidence>
<dbReference type="InterPro" id="IPR052925">
    <property type="entry name" value="Phage_Integrase-like_Recomb"/>
</dbReference>
<dbReference type="SUPFAM" id="SSF56349">
    <property type="entry name" value="DNA breaking-rejoining enzymes"/>
    <property type="match status" value="1"/>
</dbReference>
<proteinExistence type="predicted"/>
<protein>
    <recommendedName>
        <fullName evidence="4">Tyr recombinase domain-containing protein</fullName>
    </recommendedName>
</protein>
<dbReference type="Proteomes" id="UP000507470">
    <property type="component" value="Unassembled WGS sequence"/>
</dbReference>